<dbReference type="SMART" id="SM00062">
    <property type="entry name" value="PBPb"/>
    <property type="match status" value="1"/>
</dbReference>
<evidence type="ECO:0000313" key="6">
    <source>
        <dbReference type="Proteomes" id="UP000236649"/>
    </source>
</evidence>
<dbReference type="AlphaFoldDB" id="A0AAN1MQY4"/>
<dbReference type="PANTHER" id="PTHR30024">
    <property type="entry name" value="ALIPHATIC SULFONATES-BINDING PROTEIN-RELATED"/>
    <property type="match status" value="1"/>
</dbReference>
<dbReference type="PANTHER" id="PTHR30024:SF47">
    <property type="entry name" value="TAURINE-BINDING PERIPLASMIC PROTEIN"/>
    <property type="match status" value="1"/>
</dbReference>
<dbReference type="GO" id="GO:0042918">
    <property type="term" value="P:alkanesulfonate transmembrane transport"/>
    <property type="evidence" value="ECO:0007669"/>
    <property type="project" value="TreeGrafter"/>
</dbReference>
<gene>
    <name evidence="5" type="ORF">C2L64_49285</name>
</gene>
<evidence type="ECO:0000256" key="2">
    <source>
        <dbReference type="ARBA" id="ARBA00010742"/>
    </source>
</evidence>
<evidence type="ECO:0000259" key="4">
    <source>
        <dbReference type="SMART" id="SM00062"/>
    </source>
</evidence>
<dbReference type="InterPro" id="IPR001638">
    <property type="entry name" value="Solute-binding_3/MltF_N"/>
</dbReference>
<accession>A0AAN1MQY4</accession>
<protein>
    <submittedName>
        <fullName evidence="5">ABC transporter substrate-binding protein</fullName>
    </submittedName>
</protein>
<dbReference type="InterPro" id="IPR015168">
    <property type="entry name" value="SsuA/THI5"/>
</dbReference>
<evidence type="ECO:0000256" key="3">
    <source>
        <dbReference type="ARBA" id="ARBA00022729"/>
    </source>
</evidence>
<organism evidence="5 6">
    <name type="scientific">Paraburkholderia hospita</name>
    <dbReference type="NCBI Taxonomy" id="169430"/>
    <lineage>
        <taxon>Bacteria</taxon>
        <taxon>Pseudomonadati</taxon>
        <taxon>Pseudomonadota</taxon>
        <taxon>Betaproteobacteria</taxon>
        <taxon>Burkholderiales</taxon>
        <taxon>Burkholderiaceae</taxon>
        <taxon>Paraburkholderia</taxon>
    </lineage>
</organism>
<evidence type="ECO:0000313" key="5">
    <source>
        <dbReference type="EMBL" id="AUT76268.1"/>
    </source>
</evidence>
<dbReference type="Pfam" id="PF09084">
    <property type="entry name" value="NMT1"/>
    <property type="match status" value="1"/>
</dbReference>
<comment type="subcellular location">
    <subcellularLocation>
        <location evidence="1">Periplasm</location>
    </subcellularLocation>
</comment>
<keyword evidence="3" id="KW-0732">Signal</keyword>
<dbReference type="KEGG" id="phs:C2L64_49285"/>
<sequence length="330" mass="36309">MKFMKQLVWAIVFGVVGSVNGYAAEKPLEVIVFPGGSDWPLWVALEKGFYAADGVTVNVTPTPSSVFQMTGLIDGKFDIALTAMDNLVAYREGQGEVPKVGEDLIAVMGGDRGFLKLVSTPQVKSVAALRGKTVSVDARGTGYAFVLYEMLDRAGLHEPDFQIERVGGVKQRFDALLEGKQQATLLVSPFELRAHADGFNILASGLDTVGAYQGMVAGVRAAWAQSNRARLEAFINAYAKGVEWLYDPANRHDAMRIYMKYAPNSNLTEAEAAYPVLVNEETGFQRRAAIEPAGIEEVLKLRDKWANPEKRMHDPSNYYDPSFYDDALKR</sequence>
<proteinExistence type="inferred from homology"/>
<reference evidence="5 6" key="1">
    <citation type="submission" date="2018-01" db="EMBL/GenBank/DDBJ databases">
        <title>Species boundaries and ecological features among Paraburkholderia terrae DSMZ17804T, P. hospita DSMZ17164T and P. caribensis DSMZ13236T.</title>
        <authorList>
            <person name="Pratama A.A."/>
        </authorList>
    </citation>
    <scope>NUCLEOTIDE SEQUENCE [LARGE SCALE GENOMIC DNA]</scope>
    <source>
        <strain evidence="5 6">DSM 17164</strain>
    </source>
</reference>
<dbReference type="GO" id="GO:0042597">
    <property type="term" value="C:periplasmic space"/>
    <property type="evidence" value="ECO:0007669"/>
    <property type="project" value="UniProtKB-SubCell"/>
</dbReference>
<dbReference type="RefSeq" id="WP_090836525.1">
    <property type="nucleotide sequence ID" value="NZ_CADFGJ010000029.1"/>
</dbReference>
<comment type="similarity">
    <text evidence="2">Belongs to the bacterial solute-binding protein SsuA/TauA family.</text>
</comment>
<feature type="domain" description="Solute-binding protein family 3/N-terminal" evidence="4">
    <location>
        <begin position="27"/>
        <end position="248"/>
    </location>
</feature>
<dbReference type="Proteomes" id="UP000236649">
    <property type="component" value="Chromosome 5"/>
</dbReference>
<dbReference type="SUPFAM" id="SSF53850">
    <property type="entry name" value="Periplasmic binding protein-like II"/>
    <property type="match status" value="1"/>
</dbReference>
<evidence type="ECO:0000256" key="1">
    <source>
        <dbReference type="ARBA" id="ARBA00004418"/>
    </source>
</evidence>
<dbReference type="Gene3D" id="3.40.190.10">
    <property type="entry name" value="Periplasmic binding protein-like II"/>
    <property type="match status" value="2"/>
</dbReference>
<dbReference type="EMBL" id="CP026109">
    <property type="protein sequence ID" value="AUT76268.1"/>
    <property type="molecule type" value="Genomic_DNA"/>
</dbReference>
<name>A0AAN1MQY4_9BURK</name>
<dbReference type="GeneID" id="55536242"/>